<dbReference type="EC" id="2.7.13.3" evidence="3"/>
<evidence type="ECO:0000256" key="2">
    <source>
        <dbReference type="ARBA" id="ARBA00004429"/>
    </source>
</evidence>
<dbReference type="CDD" id="cd00082">
    <property type="entry name" value="HisKA"/>
    <property type="match status" value="1"/>
</dbReference>
<evidence type="ECO:0000256" key="4">
    <source>
        <dbReference type="ARBA" id="ARBA00022475"/>
    </source>
</evidence>
<dbReference type="Gene3D" id="1.10.287.130">
    <property type="match status" value="1"/>
</dbReference>
<reference evidence="19 20" key="1">
    <citation type="submission" date="2017-09" db="EMBL/GenBank/DDBJ databases">
        <authorList>
            <person name="Ehlers B."/>
            <person name="Leendertz F.H."/>
        </authorList>
    </citation>
    <scope>NUCLEOTIDE SEQUENCE [LARGE SCALE GENOMIC DNA]</scope>
    <source>
        <strain evidence="19 20">USBA 140</strain>
    </source>
</reference>
<keyword evidence="13" id="KW-0902">Two-component regulatory system</keyword>
<dbReference type="SUPFAM" id="SSF103190">
    <property type="entry name" value="Sensory domain-like"/>
    <property type="match status" value="1"/>
</dbReference>
<dbReference type="Pfam" id="PF02743">
    <property type="entry name" value="dCache_1"/>
    <property type="match status" value="1"/>
</dbReference>
<dbReference type="InterPro" id="IPR017055">
    <property type="entry name" value="Sig_transdc_His_kinase_DctB"/>
</dbReference>
<evidence type="ECO:0000256" key="7">
    <source>
        <dbReference type="ARBA" id="ARBA00022679"/>
    </source>
</evidence>
<feature type="domain" description="Histidine kinase" evidence="18">
    <location>
        <begin position="402"/>
        <end position="615"/>
    </location>
</feature>
<dbReference type="AlphaFoldDB" id="A0A286GMH4"/>
<keyword evidence="5" id="KW-0997">Cell inner membrane</keyword>
<keyword evidence="7" id="KW-0808">Transferase</keyword>
<evidence type="ECO:0000256" key="8">
    <source>
        <dbReference type="ARBA" id="ARBA00022692"/>
    </source>
</evidence>
<dbReference type="InterPro" id="IPR003594">
    <property type="entry name" value="HATPase_dom"/>
</dbReference>
<dbReference type="PROSITE" id="PS50109">
    <property type="entry name" value="HIS_KIN"/>
    <property type="match status" value="1"/>
</dbReference>
<dbReference type="Pfam" id="PF00512">
    <property type="entry name" value="HisKA"/>
    <property type="match status" value="1"/>
</dbReference>
<comment type="subcellular location">
    <subcellularLocation>
        <location evidence="2">Cell inner membrane</location>
        <topology evidence="2">Multi-pass membrane protein</topology>
    </subcellularLocation>
</comment>
<dbReference type="GO" id="GO:0005524">
    <property type="term" value="F:ATP binding"/>
    <property type="evidence" value="ECO:0007669"/>
    <property type="project" value="UniProtKB-KW"/>
</dbReference>
<proteinExistence type="predicted"/>
<dbReference type="EMBL" id="OCNJ01000006">
    <property type="protein sequence ID" value="SOD96710.1"/>
    <property type="molecule type" value="Genomic_DNA"/>
</dbReference>
<name>A0A286GMH4_9PROT</name>
<keyword evidence="4" id="KW-1003">Cell membrane</keyword>
<keyword evidence="17" id="KW-0175">Coiled coil</keyword>
<comment type="catalytic activity">
    <reaction evidence="1">
        <text>ATP + protein L-histidine = ADP + protein N-phospho-L-histidine.</text>
        <dbReference type="EC" id="2.7.13.3"/>
    </reaction>
</comment>
<dbReference type="OrthoDB" id="7568856at2"/>
<dbReference type="FunFam" id="1.10.287.130:FF:000049">
    <property type="entry name" value="C4-dicarboxylate transport sensor protein DctB"/>
    <property type="match status" value="1"/>
</dbReference>
<evidence type="ECO:0000256" key="14">
    <source>
        <dbReference type="ARBA" id="ARBA00023136"/>
    </source>
</evidence>
<evidence type="ECO:0000256" key="3">
    <source>
        <dbReference type="ARBA" id="ARBA00012438"/>
    </source>
</evidence>
<dbReference type="InterPro" id="IPR036097">
    <property type="entry name" value="HisK_dim/P_sf"/>
</dbReference>
<evidence type="ECO:0000256" key="10">
    <source>
        <dbReference type="ARBA" id="ARBA00022777"/>
    </source>
</evidence>
<evidence type="ECO:0000256" key="17">
    <source>
        <dbReference type="SAM" id="Coils"/>
    </source>
</evidence>
<dbReference type="Proteomes" id="UP000219621">
    <property type="component" value="Unassembled WGS sequence"/>
</dbReference>
<keyword evidence="10 19" id="KW-0418">Kinase</keyword>
<dbReference type="PANTHER" id="PTHR43065">
    <property type="entry name" value="SENSOR HISTIDINE KINASE"/>
    <property type="match status" value="1"/>
</dbReference>
<evidence type="ECO:0000256" key="1">
    <source>
        <dbReference type="ARBA" id="ARBA00000085"/>
    </source>
</evidence>
<evidence type="ECO:0000256" key="13">
    <source>
        <dbReference type="ARBA" id="ARBA00023012"/>
    </source>
</evidence>
<evidence type="ECO:0000313" key="19">
    <source>
        <dbReference type="EMBL" id="SOD96710.1"/>
    </source>
</evidence>
<evidence type="ECO:0000256" key="6">
    <source>
        <dbReference type="ARBA" id="ARBA00022553"/>
    </source>
</evidence>
<organism evidence="19 20">
    <name type="scientific">Caenispirillum bisanense</name>
    <dbReference type="NCBI Taxonomy" id="414052"/>
    <lineage>
        <taxon>Bacteria</taxon>
        <taxon>Pseudomonadati</taxon>
        <taxon>Pseudomonadota</taxon>
        <taxon>Alphaproteobacteria</taxon>
        <taxon>Rhodospirillales</taxon>
        <taxon>Novispirillaceae</taxon>
        <taxon>Caenispirillum</taxon>
    </lineage>
</organism>
<evidence type="ECO:0000256" key="11">
    <source>
        <dbReference type="ARBA" id="ARBA00022840"/>
    </source>
</evidence>
<dbReference type="Pfam" id="PF02518">
    <property type="entry name" value="HATPase_c"/>
    <property type="match status" value="1"/>
</dbReference>
<dbReference type="Gene3D" id="6.10.250.3020">
    <property type="match status" value="1"/>
</dbReference>
<accession>A0A286GMH4</accession>
<dbReference type="Gene3D" id="3.30.450.20">
    <property type="entry name" value="PAS domain"/>
    <property type="match status" value="2"/>
</dbReference>
<dbReference type="InterPro" id="IPR005467">
    <property type="entry name" value="His_kinase_dom"/>
</dbReference>
<keyword evidence="12" id="KW-1133">Transmembrane helix</keyword>
<dbReference type="FunFam" id="3.30.450.20:FF:000127">
    <property type="entry name" value="C4-dicarboxylate transport sensor protein"/>
    <property type="match status" value="1"/>
</dbReference>
<keyword evidence="8" id="KW-0812">Transmembrane</keyword>
<dbReference type="SUPFAM" id="SSF47384">
    <property type="entry name" value="Homodimeric domain of signal transducing histidine kinase"/>
    <property type="match status" value="1"/>
</dbReference>
<dbReference type="SMART" id="SM00387">
    <property type="entry name" value="HATPase_c"/>
    <property type="match status" value="1"/>
</dbReference>
<dbReference type="InterPro" id="IPR003661">
    <property type="entry name" value="HisK_dim/P_dom"/>
</dbReference>
<keyword evidence="11" id="KW-0067">ATP-binding</keyword>
<dbReference type="SMART" id="SM00388">
    <property type="entry name" value="HisKA"/>
    <property type="match status" value="1"/>
</dbReference>
<feature type="coiled-coil region" evidence="17">
    <location>
        <begin position="331"/>
        <end position="393"/>
    </location>
</feature>
<evidence type="ECO:0000256" key="9">
    <source>
        <dbReference type="ARBA" id="ARBA00022741"/>
    </source>
</evidence>
<dbReference type="SUPFAM" id="SSF55874">
    <property type="entry name" value="ATPase domain of HSP90 chaperone/DNA topoisomerase II/histidine kinase"/>
    <property type="match status" value="1"/>
</dbReference>
<evidence type="ECO:0000259" key="18">
    <source>
        <dbReference type="PROSITE" id="PS50109"/>
    </source>
</evidence>
<dbReference type="Gene3D" id="3.30.565.10">
    <property type="entry name" value="Histidine kinase-like ATPase, C-terminal domain"/>
    <property type="match status" value="1"/>
</dbReference>
<dbReference type="InterPro" id="IPR004358">
    <property type="entry name" value="Sig_transdc_His_kin-like_C"/>
</dbReference>
<dbReference type="InterPro" id="IPR036890">
    <property type="entry name" value="HATPase_C_sf"/>
</dbReference>
<keyword evidence="6" id="KW-0597">Phosphoprotein</keyword>
<sequence length="633" mass="68706">MGRRTSTFLLLGVIVLAVALLAVVGLWSRTAAEQQLAARGEGILKLYVGNLAGRLSRFETLPQLLAQMPEVRGVLADQDDPDALTAANEHLAYEAEFTGALDIYVMNADGLTVAASNWQTEYSFVGRNFAFRPYFQEAMAGRIGRYFALGTTSLQRGYYFAGPVMLRGGIAGAVVVKMDPAEIETLWEDVEDRIVVTDPDGVIFISSDPDWLYDALRPLGRAEREQIATSRRYPGVRVTELPITERPSDHGTATVMALPDRGERYLHQSTHMPAAGWTVHILTDLRPVDAQVVKAVSLVALLLALAFAVAAAMRVRLQSLRAGMEAERRTAAALAAKEEAVRRANDQLEQRVRQRTAELEDAHAQLTAEMVERERVQADLRQAQDNLVHASRLAAIGQLAAGVTHELNQPLTAMRAYADNARILLARDRLTEVEQNLGRIGDLIDRVADISGRLKRFASRTRAERTPVRLDDVLRTSVELVEVGSRLPDLAIVNGAAGTDLCVLGERVRLEQVFINLLRNAVEALEDSPLKRVTIGLHVEADTVRVTVADTGPGLTEEGLAHLAEPFFSSKRPGEGIGLGLSISNGIVNDFGGTLTAENRPEGGALFTVRLKRADAAASPSPPPAATVTAAHV</sequence>
<evidence type="ECO:0000256" key="16">
    <source>
        <dbReference type="ARBA" id="ARBA00073143"/>
    </source>
</evidence>
<dbReference type="GO" id="GO:0000155">
    <property type="term" value="F:phosphorelay sensor kinase activity"/>
    <property type="evidence" value="ECO:0007669"/>
    <property type="project" value="InterPro"/>
</dbReference>
<keyword evidence="9" id="KW-0547">Nucleotide-binding</keyword>
<evidence type="ECO:0000313" key="20">
    <source>
        <dbReference type="Proteomes" id="UP000219621"/>
    </source>
</evidence>
<dbReference type="GO" id="GO:0005886">
    <property type="term" value="C:plasma membrane"/>
    <property type="evidence" value="ECO:0007669"/>
    <property type="project" value="UniProtKB-SubCell"/>
</dbReference>
<evidence type="ECO:0000256" key="12">
    <source>
        <dbReference type="ARBA" id="ARBA00022989"/>
    </source>
</evidence>
<dbReference type="InterPro" id="IPR033479">
    <property type="entry name" value="dCache_1"/>
</dbReference>
<keyword evidence="20" id="KW-1185">Reference proteome</keyword>
<dbReference type="RefSeq" id="WP_097279834.1">
    <property type="nucleotide sequence ID" value="NZ_OCNJ01000006.1"/>
</dbReference>
<dbReference type="PIRSF" id="PIRSF036431">
    <property type="entry name" value="STHK_DctB"/>
    <property type="match status" value="1"/>
</dbReference>
<dbReference type="PRINTS" id="PR00344">
    <property type="entry name" value="BCTRLSENSOR"/>
</dbReference>
<dbReference type="InterPro" id="IPR029151">
    <property type="entry name" value="Sensor-like_sf"/>
</dbReference>
<dbReference type="PANTHER" id="PTHR43065:SF46">
    <property type="entry name" value="C4-DICARBOXYLATE TRANSPORT SENSOR PROTEIN DCTB"/>
    <property type="match status" value="1"/>
</dbReference>
<keyword evidence="14" id="KW-0472">Membrane</keyword>
<evidence type="ECO:0000256" key="5">
    <source>
        <dbReference type="ARBA" id="ARBA00022519"/>
    </source>
</evidence>
<gene>
    <name evidence="19" type="ORF">SAMN05421508_10653</name>
</gene>
<comment type="function">
    <text evidence="15">Member of the two-component regulatory system DctB/DctD involved in the transport of C4-dicarboxylates. DctB functions as a membrane-associated protein kinase that phosphorylates DctD in response to environmental signals.</text>
</comment>
<evidence type="ECO:0000256" key="15">
    <source>
        <dbReference type="ARBA" id="ARBA00059004"/>
    </source>
</evidence>
<protein>
    <recommendedName>
        <fullName evidence="16">C4-dicarboxylate transport sensor protein DctB</fullName>
        <ecNumber evidence="3">2.7.13.3</ecNumber>
    </recommendedName>
</protein>